<dbReference type="InterPro" id="IPR003409">
    <property type="entry name" value="MORN"/>
</dbReference>
<keyword evidence="1" id="KW-0677">Repeat</keyword>
<dbReference type="AlphaFoldDB" id="L8H6R9"/>
<accession>L8H6R9</accession>
<evidence type="ECO:0000256" key="1">
    <source>
        <dbReference type="ARBA" id="ARBA00022737"/>
    </source>
</evidence>
<dbReference type="PANTHER" id="PTHR23084">
    <property type="entry name" value="PHOSPHATIDYLINOSITOL-4-PHOSPHATE 5-KINASE RELATED"/>
    <property type="match status" value="1"/>
</dbReference>
<dbReference type="Proteomes" id="UP000011083">
    <property type="component" value="Unassembled WGS sequence"/>
</dbReference>
<evidence type="ECO:0000313" key="4">
    <source>
        <dbReference type="Proteomes" id="UP000011083"/>
    </source>
</evidence>
<proteinExistence type="predicted"/>
<organism evidence="3 4">
    <name type="scientific">Acanthamoeba castellanii (strain ATCC 30010 / Neff)</name>
    <dbReference type="NCBI Taxonomy" id="1257118"/>
    <lineage>
        <taxon>Eukaryota</taxon>
        <taxon>Amoebozoa</taxon>
        <taxon>Discosea</taxon>
        <taxon>Longamoebia</taxon>
        <taxon>Centramoebida</taxon>
        <taxon>Acanthamoebidae</taxon>
        <taxon>Acanthamoeba</taxon>
    </lineage>
</organism>
<dbReference type="VEuPathDB" id="AmoebaDB:ACA1_277740"/>
<name>L8H6R9_ACACF</name>
<sequence length="259" mass="29680">MALRVTSALLHRLTFDDAALWRPFYLKTFGHSRPCKPASHTPESSTNAELWQDYHLHIPQAKVVDTLIRRFQQTWEWAYKSRVLDLVELTRKGATCYAMPKVRFPPERWVARRDEPEQGMWRYEGEWSTDLKRFVREGYGACRFLNGNLYCGQWAHDMMHGQGVMFYGDGSVYDGLWCRNARYGKGTYKRPGRWTYCGDWKDGKRCGWGTLQFAPLDDAWRTCSSASGLSTTPGQRPRDSLAGPAWGGQEPPAPAASPT</sequence>
<dbReference type="GeneID" id="14921715"/>
<reference evidence="3 4" key="1">
    <citation type="journal article" date="2013" name="Genome Biol.">
        <title>Genome of Acanthamoeba castellanii highlights extensive lateral gene transfer and early evolution of tyrosine kinase signaling.</title>
        <authorList>
            <person name="Clarke M."/>
            <person name="Lohan A.J."/>
            <person name="Liu B."/>
            <person name="Lagkouvardos I."/>
            <person name="Roy S."/>
            <person name="Zafar N."/>
            <person name="Bertelli C."/>
            <person name="Schilde C."/>
            <person name="Kianianmomeni A."/>
            <person name="Burglin T.R."/>
            <person name="Frech C."/>
            <person name="Turcotte B."/>
            <person name="Kopec K.O."/>
            <person name="Synnott J.M."/>
            <person name="Choo C."/>
            <person name="Paponov I."/>
            <person name="Finkler A."/>
            <person name="Soon Heng Tan C."/>
            <person name="Hutchins A.P."/>
            <person name="Weinmeier T."/>
            <person name="Rattei T."/>
            <person name="Chu J.S."/>
            <person name="Gimenez G."/>
            <person name="Irimia M."/>
            <person name="Rigden D.J."/>
            <person name="Fitzpatrick D.A."/>
            <person name="Lorenzo-Morales J."/>
            <person name="Bateman A."/>
            <person name="Chiu C.H."/>
            <person name="Tang P."/>
            <person name="Hegemann P."/>
            <person name="Fromm H."/>
            <person name="Raoult D."/>
            <person name="Greub G."/>
            <person name="Miranda-Saavedra D."/>
            <person name="Chen N."/>
            <person name="Nash P."/>
            <person name="Ginger M.L."/>
            <person name="Horn M."/>
            <person name="Schaap P."/>
            <person name="Caler L."/>
            <person name="Loftus B."/>
        </authorList>
    </citation>
    <scope>NUCLEOTIDE SEQUENCE [LARGE SCALE GENOMIC DNA]</scope>
    <source>
        <strain evidence="3 4">Neff</strain>
    </source>
</reference>
<dbReference type="SUPFAM" id="SSF82185">
    <property type="entry name" value="Histone H3 K4-specific methyltransferase SET7/9 N-terminal domain"/>
    <property type="match status" value="1"/>
</dbReference>
<dbReference type="Pfam" id="PF02493">
    <property type="entry name" value="MORN"/>
    <property type="match status" value="2"/>
</dbReference>
<dbReference type="KEGG" id="acan:ACA1_277740"/>
<evidence type="ECO:0000256" key="2">
    <source>
        <dbReference type="SAM" id="MobiDB-lite"/>
    </source>
</evidence>
<feature type="region of interest" description="Disordered" evidence="2">
    <location>
        <begin position="227"/>
        <end position="259"/>
    </location>
</feature>
<dbReference type="EMBL" id="KB007908">
    <property type="protein sequence ID" value="ELR20845.1"/>
    <property type="molecule type" value="Genomic_DNA"/>
</dbReference>
<keyword evidence="4" id="KW-1185">Reference proteome</keyword>
<dbReference type="PANTHER" id="PTHR23084:SF263">
    <property type="entry name" value="MORN REPEAT-CONTAINING PROTEIN 1"/>
    <property type="match status" value="1"/>
</dbReference>
<dbReference type="OrthoDB" id="300500at2759"/>
<evidence type="ECO:0000313" key="3">
    <source>
        <dbReference type="EMBL" id="ELR20845.1"/>
    </source>
</evidence>
<protein>
    <submittedName>
        <fullName evidence="3">MORN repeat-containing protein</fullName>
    </submittedName>
</protein>
<dbReference type="RefSeq" id="XP_004344588.1">
    <property type="nucleotide sequence ID" value="XM_004344538.1"/>
</dbReference>
<dbReference type="STRING" id="1257118.L8H6R9"/>
<dbReference type="Gene3D" id="2.20.110.10">
    <property type="entry name" value="Histone H3 K4-specific methyltransferase SET7/9 N-terminal domain"/>
    <property type="match status" value="1"/>
</dbReference>
<gene>
    <name evidence="3" type="ORF">ACA1_277740</name>
</gene>
<dbReference type="SMART" id="SM00698">
    <property type="entry name" value="MORN"/>
    <property type="match status" value="4"/>
</dbReference>